<evidence type="ECO:0000313" key="3">
    <source>
        <dbReference type="EMBL" id="RBO99240.1"/>
    </source>
</evidence>
<dbReference type="EMBL" id="QNRH01000001">
    <property type="protein sequence ID" value="RBO99240.1"/>
    <property type="molecule type" value="Genomic_DNA"/>
</dbReference>
<comment type="caution">
    <text evidence="3">The sequence shown here is derived from an EMBL/GenBank/DDBJ whole genome shotgun (WGS) entry which is preliminary data.</text>
</comment>
<name>A0A366E9Z3_9HYPH</name>
<feature type="transmembrane region" description="Helical" evidence="1">
    <location>
        <begin position="83"/>
        <end position="102"/>
    </location>
</feature>
<sequence length="146" mass="16585">MFVLSPLKRRIIYVTIFEIIAIVASTLLLMLLSGGDAQGSLPIAVVISLIAVTWNYTYNLMFEKWEARRQVAGRSVAVRAGHAFGFEFGLCVIIIPIYMVWYSVGFWKAFQMEAVLLLFFLIYTFVFTYIFDLIFALPNHVVVAGE</sequence>
<dbReference type="RefSeq" id="WP_113943073.1">
    <property type="nucleotide sequence ID" value="NZ_JBHEEG010000005.1"/>
</dbReference>
<keyword evidence="1" id="KW-1133">Transmembrane helix</keyword>
<keyword evidence="1" id="KW-0812">Transmembrane</keyword>
<protein>
    <submittedName>
        <fullName evidence="3">Putative membrane protein</fullName>
    </submittedName>
</protein>
<keyword evidence="4" id="KW-1185">Reference proteome</keyword>
<gene>
    <name evidence="3" type="ORF">DFR47_101855</name>
</gene>
<evidence type="ECO:0000256" key="1">
    <source>
        <dbReference type="SAM" id="Phobius"/>
    </source>
</evidence>
<feature type="domain" description="Chlorhexidine efflux transporter" evidence="2">
    <location>
        <begin position="6"/>
        <end position="68"/>
    </location>
</feature>
<reference evidence="3 4" key="1">
    <citation type="submission" date="2018-06" db="EMBL/GenBank/DDBJ databases">
        <title>Genomic Encyclopedia of Type Strains, Phase IV (KMG-IV): sequencing the most valuable type-strain genomes for metagenomic binning, comparative biology and taxonomic classification.</title>
        <authorList>
            <person name="Goeker M."/>
        </authorList>
    </citation>
    <scope>NUCLEOTIDE SEQUENCE [LARGE SCALE GENOMIC DNA]</scope>
    <source>
        <strain evidence="3 4">DSM 25619</strain>
    </source>
</reference>
<organism evidence="3 4">
    <name type="scientific">Pseudochrobactrum asaccharolyticum</name>
    <dbReference type="NCBI Taxonomy" id="354351"/>
    <lineage>
        <taxon>Bacteria</taxon>
        <taxon>Pseudomonadati</taxon>
        <taxon>Pseudomonadota</taxon>
        <taxon>Alphaproteobacteria</taxon>
        <taxon>Hyphomicrobiales</taxon>
        <taxon>Brucellaceae</taxon>
        <taxon>Pseudochrobactrum</taxon>
    </lineage>
</organism>
<dbReference type="NCBIfam" id="NF033664">
    <property type="entry name" value="PACE_transport"/>
    <property type="match status" value="1"/>
</dbReference>
<dbReference type="AlphaFoldDB" id="A0A366E9Z3"/>
<evidence type="ECO:0000313" key="4">
    <source>
        <dbReference type="Proteomes" id="UP000252893"/>
    </source>
</evidence>
<feature type="transmembrane region" description="Helical" evidence="1">
    <location>
        <begin position="114"/>
        <end position="137"/>
    </location>
</feature>
<dbReference type="InterPro" id="IPR007896">
    <property type="entry name" value="BTP_bacteria"/>
</dbReference>
<feature type="domain" description="Chlorhexidine efflux transporter" evidence="2">
    <location>
        <begin position="74"/>
        <end position="136"/>
    </location>
</feature>
<accession>A0A366E9Z3</accession>
<proteinExistence type="predicted"/>
<keyword evidence="1" id="KW-0472">Membrane</keyword>
<dbReference type="Pfam" id="PF05232">
    <property type="entry name" value="BTP"/>
    <property type="match status" value="2"/>
</dbReference>
<dbReference type="Proteomes" id="UP000252893">
    <property type="component" value="Unassembled WGS sequence"/>
</dbReference>
<feature type="transmembrane region" description="Helical" evidence="1">
    <location>
        <begin position="39"/>
        <end position="62"/>
    </location>
</feature>
<dbReference type="InterPro" id="IPR058208">
    <property type="entry name" value="PACE"/>
</dbReference>
<dbReference type="OrthoDB" id="1631120at2"/>
<evidence type="ECO:0000259" key="2">
    <source>
        <dbReference type="Pfam" id="PF05232"/>
    </source>
</evidence>
<feature type="transmembrane region" description="Helical" evidence="1">
    <location>
        <begin position="12"/>
        <end position="33"/>
    </location>
</feature>